<dbReference type="Pfam" id="PF00994">
    <property type="entry name" value="MoCF_biosynth"/>
    <property type="match status" value="1"/>
</dbReference>
<dbReference type="SUPFAM" id="SSF53218">
    <property type="entry name" value="Molybdenum cofactor biosynthesis proteins"/>
    <property type="match status" value="1"/>
</dbReference>
<sequence>MMTHRPVGGSLRFVVCVCSTSRYASYGRCTTPPPDDRSGRLAIELIEGAGHTASYVLVSDDERMIDGVIEHFLSGEDDVLLLIGGTGLTSRDITIERAERWYHKPVTGFGELFRLLSFHEVGTAAMLSRASAGVCSGKAIFCVPGSSKAVELALSKLILCEVGHVIRHARE</sequence>
<dbReference type="GO" id="GO:0006777">
    <property type="term" value="P:Mo-molybdopterin cofactor biosynthetic process"/>
    <property type="evidence" value="ECO:0007669"/>
    <property type="project" value="UniProtKB-KW"/>
</dbReference>
<evidence type="ECO:0000313" key="5">
    <source>
        <dbReference type="Proteomes" id="UP000600363"/>
    </source>
</evidence>
<reference evidence="4" key="1">
    <citation type="journal article" date="2020" name="bioRxiv">
        <title>A rank-normalized archaeal taxonomy based on genome phylogeny resolves widespread incomplete and uneven classifications.</title>
        <authorList>
            <person name="Rinke C."/>
            <person name="Chuvochina M."/>
            <person name="Mussig A.J."/>
            <person name="Chaumeil P.-A."/>
            <person name="Waite D.W."/>
            <person name="Whitman W.B."/>
            <person name="Parks D.H."/>
            <person name="Hugenholtz P."/>
        </authorList>
    </citation>
    <scope>NUCLEOTIDE SEQUENCE</scope>
    <source>
        <strain evidence="4">UBA12518</strain>
    </source>
</reference>
<evidence type="ECO:0000256" key="2">
    <source>
        <dbReference type="ARBA" id="ARBA00023150"/>
    </source>
</evidence>
<keyword evidence="2" id="KW-0501">Molybdenum cofactor biosynthesis</keyword>
<dbReference type="PANTHER" id="PTHR43232">
    <property type="entry name" value="MOLYBDENUM COFACTOR BIOSYNTHESIS PROTEIN B"/>
    <property type="match status" value="1"/>
</dbReference>
<comment type="similarity">
    <text evidence="1">Belongs to the MoaB/Mog family.</text>
</comment>
<dbReference type="RefSeq" id="WP_042685283.1">
    <property type="nucleotide sequence ID" value="NZ_DUIH01000009.1"/>
</dbReference>
<dbReference type="SMART" id="SM00852">
    <property type="entry name" value="MoCF_biosynth"/>
    <property type="match status" value="1"/>
</dbReference>
<accession>A0A832RWP9</accession>
<comment type="caution">
    <text evidence="4">The sequence shown here is derived from an EMBL/GenBank/DDBJ whole genome shotgun (WGS) entry which is preliminary data.</text>
</comment>
<dbReference type="InterPro" id="IPR012245">
    <property type="entry name" value="MoaB"/>
</dbReference>
<dbReference type="Proteomes" id="UP000600363">
    <property type="component" value="Unassembled WGS sequence"/>
</dbReference>
<evidence type="ECO:0000256" key="1">
    <source>
        <dbReference type="ARBA" id="ARBA00006112"/>
    </source>
</evidence>
<evidence type="ECO:0000259" key="3">
    <source>
        <dbReference type="SMART" id="SM00852"/>
    </source>
</evidence>
<dbReference type="InterPro" id="IPR008284">
    <property type="entry name" value="MoCF_biosynth_CS"/>
</dbReference>
<dbReference type="PANTHER" id="PTHR43232:SF2">
    <property type="entry name" value="MOLYBDENUM COFACTOR BIOSYNTHESIS PROTEIN B"/>
    <property type="match status" value="1"/>
</dbReference>
<feature type="domain" description="MoaB/Mog" evidence="3">
    <location>
        <begin position="16"/>
        <end position="165"/>
    </location>
</feature>
<dbReference type="InterPro" id="IPR001453">
    <property type="entry name" value="MoaB/Mog_dom"/>
</dbReference>
<name>A0A832RWP9_9EURY</name>
<dbReference type="GO" id="GO:0005829">
    <property type="term" value="C:cytosol"/>
    <property type="evidence" value="ECO:0007669"/>
    <property type="project" value="TreeGrafter"/>
</dbReference>
<dbReference type="PROSITE" id="PS01078">
    <property type="entry name" value="MOCF_BIOSYNTHESIS_1"/>
    <property type="match status" value="1"/>
</dbReference>
<dbReference type="CDD" id="cd00886">
    <property type="entry name" value="MogA_MoaB"/>
    <property type="match status" value="1"/>
</dbReference>
<protein>
    <submittedName>
        <fullName evidence="4">Molybdenum cofactor biosynthesis protein MoaB</fullName>
    </submittedName>
</protein>
<proteinExistence type="inferred from homology"/>
<dbReference type="PIRSF" id="PIRSF006443">
    <property type="entry name" value="MoaB"/>
    <property type="match status" value="1"/>
</dbReference>
<dbReference type="AlphaFoldDB" id="A0A832RWP9"/>
<evidence type="ECO:0000313" key="4">
    <source>
        <dbReference type="EMBL" id="HIH69447.1"/>
    </source>
</evidence>
<dbReference type="EMBL" id="DUIH01000009">
    <property type="protein sequence ID" value="HIH69447.1"/>
    <property type="molecule type" value="Genomic_DNA"/>
</dbReference>
<organism evidence="4 5">
    <name type="scientific">Methermicoccus shengliensis</name>
    <dbReference type="NCBI Taxonomy" id="660064"/>
    <lineage>
        <taxon>Archaea</taxon>
        <taxon>Methanobacteriati</taxon>
        <taxon>Methanobacteriota</taxon>
        <taxon>Stenosarchaea group</taxon>
        <taxon>Methanomicrobia</taxon>
        <taxon>Methanosarcinales</taxon>
        <taxon>Methermicoccaceae</taxon>
        <taxon>Methermicoccus</taxon>
    </lineage>
</organism>
<dbReference type="Gene3D" id="3.40.980.10">
    <property type="entry name" value="MoaB/Mog-like domain"/>
    <property type="match status" value="1"/>
</dbReference>
<dbReference type="InterPro" id="IPR036425">
    <property type="entry name" value="MoaB/Mog-like_dom_sf"/>
</dbReference>
<gene>
    <name evidence="4" type="ORF">HA299_02320</name>
</gene>